<evidence type="ECO:0000313" key="1">
    <source>
        <dbReference type="EMBL" id="TPN85311.1"/>
    </source>
</evidence>
<keyword evidence="2" id="KW-1185">Reference proteome</keyword>
<proteinExistence type="predicted"/>
<organism evidence="1 2">
    <name type="scientific">Aquimarina algicola</name>
    <dbReference type="NCBI Taxonomy" id="2589995"/>
    <lineage>
        <taxon>Bacteria</taxon>
        <taxon>Pseudomonadati</taxon>
        <taxon>Bacteroidota</taxon>
        <taxon>Flavobacteriia</taxon>
        <taxon>Flavobacteriales</taxon>
        <taxon>Flavobacteriaceae</taxon>
        <taxon>Aquimarina</taxon>
    </lineage>
</organism>
<protein>
    <submittedName>
        <fullName evidence="1">Uncharacterized protein</fullName>
    </submittedName>
</protein>
<dbReference type="EMBL" id="VFWZ01000004">
    <property type="protein sequence ID" value="TPN85311.1"/>
    <property type="molecule type" value="Genomic_DNA"/>
</dbReference>
<evidence type="ECO:0000313" key="2">
    <source>
        <dbReference type="Proteomes" id="UP000315540"/>
    </source>
</evidence>
<dbReference type="OrthoDB" id="680837at2"/>
<accession>A0A504JG04</accession>
<sequence length="224" mass="26145">MKKMFLALLLIQTFLSIGQSKNDLIVEDEETSNLSAYGTRVVVKKPSKNIIQGHEYFENENKLASVFVNKQKSRRAFVRYNALNDQIEVTEVFNVLKRDNIEIVLDEGYAYKVLDFEGTKQFFVFLKEGKTSLVMKVEKKIKQGREAIGGYQKTTKDKYVEKHSYFILNEEGELLKMRLKEKDILRVLGDRKSEIEKYISSKKLNCKKEKDVVKIVNYYNTLTN</sequence>
<reference evidence="1 2" key="1">
    <citation type="submission" date="2019-06" db="EMBL/GenBank/DDBJ databases">
        <authorList>
            <person name="Meng X."/>
        </authorList>
    </citation>
    <scope>NUCLEOTIDE SEQUENCE [LARGE SCALE GENOMIC DNA]</scope>
    <source>
        <strain evidence="1 2">M625</strain>
    </source>
</reference>
<name>A0A504JG04_9FLAO</name>
<comment type="caution">
    <text evidence="1">The sequence shown here is derived from an EMBL/GenBank/DDBJ whole genome shotgun (WGS) entry which is preliminary data.</text>
</comment>
<dbReference type="Proteomes" id="UP000315540">
    <property type="component" value="Unassembled WGS sequence"/>
</dbReference>
<dbReference type="AlphaFoldDB" id="A0A504JG04"/>
<gene>
    <name evidence="1" type="ORF">FHK87_14925</name>
</gene>
<dbReference type="RefSeq" id="WP_140594475.1">
    <property type="nucleotide sequence ID" value="NZ_VFWZ01000004.1"/>
</dbReference>